<evidence type="ECO:0000313" key="17">
    <source>
        <dbReference type="Proteomes" id="UP001634394"/>
    </source>
</evidence>
<feature type="transmembrane region" description="Helical" evidence="14">
    <location>
        <begin position="161"/>
        <end position="178"/>
    </location>
</feature>
<evidence type="ECO:0000256" key="12">
    <source>
        <dbReference type="ARBA" id="ARBA00034450"/>
    </source>
</evidence>
<keyword evidence="3" id="KW-0813">Transport</keyword>
<feature type="transmembrane region" description="Helical" evidence="14">
    <location>
        <begin position="551"/>
        <end position="570"/>
    </location>
</feature>
<keyword evidence="7 14" id="KW-1133">Transmembrane helix</keyword>
<dbReference type="PIRSF" id="PIRSF006060">
    <property type="entry name" value="AA_transporter"/>
    <property type="match status" value="1"/>
</dbReference>
<feature type="transmembrane region" description="Helical" evidence="14">
    <location>
        <begin position="93"/>
        <end position="114"/>
    </location>
</feature>
<dbReference type="InterPro" id="IPR004755">
    <property type="entry name" value="Cat_AA_permease"/>
</dbReference>
<feature type="transmembrane region" description="Helical" evidence="14">
    <location>
        <begin position="33"/>
        <end position="50"/>
    </location>
</feature>
<comment type="caution">
    <text evidence="16">The sequence shown here is derived from an EMBL/GenBank/DDBJ whole genome shotgun (WGS) entry which is preliminary data.</text>
</comment>
<keyword evidence="4" id="KW-1003">Cell membrane</keyword>
<keyword evidence="9" id="KW-0325">Glycoprotein</keyword>
<evidence type="ECO:0000256" key="3">
    <source>
        <dbReference type="ARBA" id="ARBA00022448"/>
    </source>
</evidence>
<evidence type="ECO:0000256" key="8">
    <source>
        <dbReference type="ARBA" id="ARBA00023136"/>
    </source>
</evidence>
<comment type="catalytic activity">
    <reaction evidence="11">
        <text>L-arginine(in) = L-arginine(out)</text>
        <dbReference type="Rhea" id="RHEA:32143"/>
        <dbReference type="ChEBI" id="CHEBI:32682"/>
    </reaction>
</comment>
<feature type="transmembrane region" description="Helical" evidence="14">
    <location>
        <begin position="395"/>
        <end position="414"/>
    </location>
</feature>
<dbReference type="InterPro" id="IPR029485">
    <property type="entry name" value="CAT_C"/>
</dbReference>
<evidence type="ECO:0000256" key="2">
    <source>
        <dbReference type="ARBA" id="ARBA00008572"/>
    </source>
</evidence>
<keyword evidence="17" id="KW-1185">Reference proteome</keyword>
<feature type="transmembrane region" description="Helical" evidence="14">
    <location>
        <begin position="187"/>
        <end position="207"/>
    </location>
</feature>
<dbReference type="EMBL" id="JBJQND010000011">
    <property type="protein sequence ID" value="KAL3862747.1"/>
    <property type="molecule type" value="Genomic_DNA"/>
</dbReference>
<feature type="transmembrane region" description="Helical" evidence="14">
    <location>
        <begin position="321"/>
        <end position="349"/>
    </location>
</feature>
<comment type="subcellular location">
    <subcellularLocation>
        <location evidence="1">Cell membrane</location>
        <topology evidence="1">Multi-pass membrane protein</topology>
    </subcellularLocation>
</comment>
<dbReference type="EMBL" id="JBJQND010000011">
    <property type="protein sequence ID" value="KAL3862748.1"/>
    <property type="molecule type" value="Genomic_DNA"/>
</dbReference>
<feature type="transmembrane region" description="Helical" evidence="14">
    <location>
        <begin position="576"/>
        <end position="596"/>
    </location>
</feature>
<dbReference type="Pfam" id="PF13520">
    <property type="entry name" value="AA_permease_2"/>
    <property type="match status" value="1"/>
</dbReference>
<feature type="transmembrane region" description="Helical" evidence="14">
    <location>
        <begin position="269"/>
        <end position="301"/>
    </location>
</feature>
<evidence type="ECO:0000256" key="9">
    <source>
        <dbReference type="ARBA" id="ARBA00023180"/>
    </source>
</evidence>
<evidence type="ECO:0000259" key="15">
    <source>
        <dbReference type="Pfam" id="PF13906"/>
    </source>
</evidence>
<evidence type="ECO:0000313" key="16">
    <source>
        <dbReference type="EMBL" id="KAL3862748.1"/>
    </source>
</evidence>
<dbReference type="Gene3D" id="1.20.1740.10">
    <property type="entry name" value="Amino acid/polyamine transporter I"/>
    <property type="match status" value="2"/>
</dbReference>
<evidence type="ECO:0000256" key="14">
    <source>
        <dbReference type="SAM" id="Phobius"/>
    </source>
</evidence>
<keyword evidence="5 14" id="KW-0812">Transmembrane</keyword>
<evidence type="ECO:0000256" key="10">
    <source>
        <dbReference type="ARBA" id="ARBA00034422"/>
    </source>
</evidence>
<name>A0ABD3VPZ8_SINWO</name>
<evidence type="ECO:0000256" key="11">
    <source>
        <dbReference type="ARBA" id="ARBA00034423"/>
    </source>
</evidence>
<evidence type="ECO:0000256" key="1">
    <source>
        <dbReference type="ARBA" id="ARBA00004651"/>
    </source>
</evidence>
<feature type="transmembrane region" description="Helical" evidence="14">
    <location>
        <begin position="370"/>
        <end position="389"/>
    </location>
</feature>
<comment type="catalytic activity">
    <reaction evidence="10">
        <text>L-lysine(in) = L-lysine(out)</text>
        <dbReference type="Rhea" id="RHEA:70935"/>
        <dbReference type="ChEBI" id="CHEBI:32551"/>
    </reaction>
</comment>
<feature type="region of interest" description="Disordered" evidence="13">
    <location>
        <begin position="612"/>
        <end position="637"/>
    </location>
</feature>
<dbReference type="GO" id="GO:0005886">
    <property type="term" value="C:plasma membrane"/>
    <property type="evidence" value="ECO:0007669"/>
    <property type="project" value="UniProtKB-SubCell"/>
</dbReference>
<dbReference type="FunFam" id="1.20.1740.10:FF:000050">
    <property type="entry name" value="MGC157082 protein"/>
    <property type="match status" value="1"/>
</dbReference>
<organism evidence="16 17">
    <name type="scientific">Sinanodonta woodiana</name>
    <name type="common">Chinese pond mussel</name>
    <name type="synonym">Anodonta woodiana</name>
    <dbReference type="NCBI Taxonomy" id="1069815"/>
    <lineage>
        <taxon>Eukaryota</taxon>
        <taxon>Metazoa</taxon>
        <taxon>Spiralia</taxon>
        <taxon>Lophotrochozoa</taxon>
        <taxon>Mollusca</taxon>
        <taxon>Bivalvia</taxon>
        <taxon>Autobranchia</taxon>
        <taxon>Heteroconchia</taxon>
        <taxon>Palaeoheterodonta</taxon>
        <taxon>Unionida</taxon>
        <taxon>Unionoidea</taxon>
        <taxon>Unionidae</taxon>
        <taxon>Unioninae</taxon>
        <taxon>Sinanodonta</taxon>
    </lineage>
</organism>
<evidence type="ECO:0000256" key="7">
    <source>
        <dbReference type="ARBA" id="ARBA00022989"/>
    </source>
</evidence>
<protein>
    <recommendedName>
        <fullName evidence="15">Cationic amino acid transporter C-terminal domain-containing protein</fullName>
    </recommendedName>
</protein>
<comment type="catalytic activity">
    <reaction evidence="12">
        <text>L-ornithine(in) = L-ornithine(out)</text>
        <dbReference type="Rhea" id="RHEA:71199"/>
        <dbReference type="ChEBI" id="CHEBI:46911"/>
    </reaction>
</comment>
<gene>
    <name evidence="16" type="ORF">ACJMK2_008698</name>
</gene>
<feature type="transmembrane region" description="Helical" evidence="14">
    <location>
        <begin position="485"/>
        <end position="505"/>
    </location>
</feature>
<dbReference type="Proteomes" id="UP001634394">
    <property type="component" value="Unassembled WGS sequence"/>
</dbReference>
<dbReference type="Pfam" id="PF13906">
    <property type="entry name" value="AA_permease_C"/>
    <property type="match status" value="1"/>
</dbReference>
<dbReference type="AlphaFoldDB" id="A0ABD3VPZ8"/>
<evidence type="ECO:0000256" key="6">
    <source>
        <dbReference type="ARBA" id="ARBA00022970"/>
    </source>
</evidence>
<keyword evidence="8 14" id="KW-0472">Membrane</keyword>
<feature type="transmembrane region" description="Helical" evidence="14">
    <location>
        <begin position="517"/>
        <end position="539"/>
    </location>
</feature>
<keyword evidence="6" id="KW-0029">Amino-acid transport</keyword>
<evidence type="ECO:0000256" key="13">
    <source>
        <dbReference type="SAM" id="MobiDB-lite"/>
    </source>
</evidence>
<dbReference type="PANTHER" id="PTHR43243">
    <property type="entry name" value="INNER MEMBRANE TRANSPORTER YGJI-RELATED"/>
    <property type="match status" value="1"/>
</dbReference>
<dbReference type="PANTHER" id="PTHR43243:SF105">
    <property type="entry name" value="CATIONIC AMINO ACID TRANSPORTER C-TERMINAL DOMAIN-CONTAINING PROTEIN"/>
    <property type="match status" value="1"/>
</dbReference>
<proteinExistence type="inferred from homology"/>
<reference evidence="16 17" key="1">
    <citation type="submission" date="2024-11" db="EMBL/GenBank/DDBJ databases">
        <title>Chromosome-level genome assembly of the freshwater bivalve Anodonta woodiana.</title>
        <authorList>
            <person name="Chen X."/>
        </authorList>
    </citation>
    <scope>NUCLEOTIDE SEQUENCE [LARGE SCALE GENOMIC DNA]</scope>
    <source>
        <strain evidence="16">MN2024</strain>
        <tissue evidence="16">Gills</tissue>
    </source>
</reference>
<feature type="transmembrane region" description="Helical" evidence="14">
    <location>
        <begin position="234"/>
        <end position="257"/>
    </location>
</feature>
<dbReference type="NCBIfam" id="TIGR00906">
    <property type="entry name" value="2A0303"/>
    <property type="match status" value="1"/>
</dbReference>
<dbReference type="FunFam" id="1.20.1740.10:FF:000024">
    <property type="entry name" value="High affinity cationic amino acid transporter 1"/>
    <property type="match status" value="1"/>
</dbReference>
<dbReference type="InterPro" id="IPR002293">
    <property type="entry name" value="AA/rel_permease1"/>
</dbReference>
<comment type="similarity">
    <text evidence="2">Belongs to the amino acid-polyamine-organocation (APC) superfamily. Cationic amino acid transporter (CAT) (TC 2.A.3.3) family.</text>
</comment>
<evidence type="ECO:0000256" key="5">
    <source>
        <dbReference type="ARBA" id="ARBA00022692"/>
    </source>
</evidence>
<feature type="transmembrane region" description="Helical" evidence="14">
    <location>
        <begin position="62"/>
        <end position="81"/>
    </location>
</feature>
<dbReference type="GO" id="GO:0061459">
    <property type="term" value="F:L-arginine transmembrane transporter activity"/>
    <property type="evidence" value="ECO:0007669"/>
    <property type="project" value="UniProtKB-ARBA"/>
</dbReference>
<evidence type="ECO:0000256" key="4">
    <source>
        <dbReference type="ARBA" id="ARBA00022475"/>
    </source>
</evidence>
<sequence>MNAFIQKLARKKYIDINHVSDTQLARCLNTLDLTALGIGSTLGAGIYVVAGQVARETAGPSVTISFLIAALASVLAGLCYAEFGARVPRTGSAYVYSYVTVGELMAFVIGWNLILEYVIGTASVARAWSSYFDSLIDNKIQNYFKENVPMSVSGLSPYPDFFALGITLLLTVILAVGVKESSRFNNLFTGVNLLVVTYIVICGAFKADPHNWNINPSEVKSANVTVGDGGFMPFGFSGMISGAATCFYAFVGFDAIATTGEEVQNPQKAIPISIVISLLACFLAYFGISTVITLMCPYYLLDDSAPLPAVFDRVGWDVAKYIIAIGAICGLSTSLLGAMFPLPRVLYAIASDGLIFRFLSKVNDRLKTPFIATVLSGIFAGVMAMLFDLKELVDMMSIGTLLAYTLVAVSVLLLRYKVMCIGGLDDTANGDYSKLPNRGSDEDEQYNQVTMTKPLINRSGQSCGNILQRMFCARKLKQPTAETENLVTVIVWIFCLFTVIASVFLLFGETNLFNGDWWAILIAVVLGVSIIIMFVSIFCQPQNQTKLSFKVPWLPQLPMISIFVNIFLMLRLSYQTWIRFGVWMFVGFVIYFGYGIRNSSEGMQKALFSHPHREESDSSITDLSGGPINEKSKPFSL</sequence>
<accession>A0ABD3VPZ8</accession>
<feature type="domain" description="Cationic amino acid transporter C-terminal" evidence="15">
    <location>
        <begin position="549"/>
        <end position="599"/>
    </location>
</feature>